<reference evidence="2 3" key="1">
    <citation type="submission" date="2017-06" db="EMBL/GenBank/DDBJ databases">
        <title>A platform for efficient transgenesis in Macrostomum lignano, a flatworm model organism for stem cell research.</title>
        <authorList>
            <person name="Berezikov E."/>
        </authorList>
    </citation>
    <scope>NUCLEOTIDE SEQUENCE [LARGE SCALE GENOMIC DNA]</scope>
    <source>
        <strain evidence="2">DV1</strain>
        <tissue evidence="2">Whole organism</tissue>
    </source>
</reference>
<keyword evidence="3" id="KW-1185">Reference proteome</keyword>
<feature type="non-terminal residue" evidence="2">
    <location>
        <position position="1"/>
    </location>
</feature>
<proteinExistence type="predicted"/>
<gene>
    <name evidence="2" type="ORF">BOX15_Mlig016340g2</name>
</gene>
<organism evidence="2 3">
    <name type="scientific">Macrostomum lignano</name>
    <dbReference type="NCBI Taxonomy" id="282301"/>
    <lineage>
        <taxon>Eukaryota</taxon>
        <taxon>Metazoa</taxon>
        <taxon>Spiralia</taxon>
        <taxon>Lophotrochozoa</taxon>
        <taxon>Platyhelminthes</taxon>
        <taxon>Rhabditophora</taxon>
        <taxon>Macrostomorpha</taxon>
        <taxon>Macrostomida</taxon>
        <taxon>Macrostomidae</taxon>
        <taxon>Macrostomum</taxon>
    </lineage>
</organism>
<dbReference type="Proteomes" id="UP000215902">
    <property type="component" value="Unassembled WGS sequence"/>
</dbReference>
<sequence length="211" mass="23674">PSQSTHRSKKIDQIREDWGFNDDRSAQVMLERAKKMKLNSDKRKRLSKMDPQQRYYLFKKLEASARPAAPAAEQSKGHSMHKIEYFKAKELERAQADQSRREDSGPRNERTYEWVFNSPVTESATSGVGAASGASDRRPRSHELSSSTAAGRQAVQQQQQPFLPQINSGRSNSLVSQTSIAERATLSSAGTSASAHQASRQHQLPPIKRRK</sequence>
<evidence type="ECO:0000313" key="2">
    <source>
        <dbReference type="EMBL" id="PAA78843.1"/>
    </source>
</evidence>
<dbReference type="EMBL" id="NIVC01000663">
    <property type="protein sequence ID" value="PAA78843.1"/>
    <property type="molecule type" value="Genomic_DNA"/>
</dbReference>
<evidence type="ECO:0000256" key="1">
    <source>
        <dbReference type="SAM" id="MobiDB-lite"/>
    </source>
</evidence>
<feature type="compositionally biased region" description="Basic and acidic residues" evidence="1">
    <location>
        <begin position="81"/>
        <end position="112"/>
    </location>
</feature>
<comment type="caution">
    <text evidence="2">The sequence shown here is derived from an EMBL/GenBank/DDBJ whole genome shotgun (WGS) entry which is preliminary data.</text>
</comment>
<feature type="compositionally biased region" description="Low complexity" evidence="1">
    <location>
        <begin position="184"/>
        <end position="195"/>
    </location>
</feature>
<dbReference type="OrthoDB" id="266138at2759"/>
<name>A0A267FYL2_9PLAT</name>
<feature type="region of interest" description="Disordered" evidence="1">
    <location>
        <begin position="63"/>
        <end position="211"/>
    </location>
</feature>
<accession>A0A267FYL2</accession>
<protein>
    <submittedName>
        <fullName evidence="2">Uncharacterized protein</fullName>
    </submittedName>
</protein>
<dbReference type="STRING" id="282301.A0A267FYL2"/>
<evidence type="ECO:0000313" key="3">
    <source>
        <dbReference type="Proteomes" id="UP000215902"/>
    </source>
</evidence>
<feature type="compositionally biased region" description="Low complexity" evidence="1">
    <location>
        <begin position="123"/>
        <end position="134"/>
    </location>
</feature>
<dbReference type="AlphaFoldDB" id="A0A267FYL2"/>
<feature type="compositionally biased region" description="Polar residues" evidence="1">
    <location>
        <begin position="161"/>
        <end position="180"/>
    </location>
</feature>